<keyword evidence="6" id="KW-0256">Endoplasmic reticulum</keyword>
<evidence type="ECO:0000256" key="2">
    <source>
        <dbReference type="ARBA" id="ARBA00004406"/>
    </source>
</evidence>
<keyword evidence="10" id="KW-0325">Glycoprotein</keyword>
<evidence type="ECO:0000256" key="7">
    <source>
        <dbReference type="ARBA" id="ARBA00023002"/>
    </source>
</evidence>
<dbReference type="InterPro" id="IPR001117">
    <property type="entry name" value="Cu-oxidase_2nd"/>
</dbReference>
<reference evidence="14" key="1">
    <citation type="journal article" date="2023" name="bioRxiv">
        <title>Improved chromosome-level genome assembly for marigold (Tagetes erecta).</title>
        <authorList>
            <person name="Jiang F."/>
            <person name="Yuan L."/>
            <person name="Wang S."/>
            <person name="Wang H."/>
            <person name="Xu D."/>
            <person name="Wang A."/>
            <person name="Fan W."/>
        </authorList>
    </citation>
    <scope>NUCLEOTIDE SEQUENCE</scope>
    <source>
        <strain evidence="14">WSJ</strain>
        <tissue evidence="14">Leaf</tissue>
    </source>
</reference>
<dbReference type="CDD" id="cd13844">
    <property type="entry name" value="CuRO_1_BOD_CotA_like"/>
    <property type="match status" value="1"/>
</dbReference>
<keyword evidence="8" id="KW-0186">Copper</keyword>
<evidence type="ECO:0000256" key="5">
    <source>
        <dbReference type="ARBA" id="ARBA00022729"/>
    </source>
</evidence>
<feature type="domain" description="Plastocyanin-like" evidence="12">
    <location>
        <begin position="387"/>
        <end position="537"/>
    </location>
</feature>
<dbReference type="EMBL" id="JAUHHV010000001">
    <property type="protein sequence ID" value="KAK1437663.1"/>
    <property type="molecule type" value="Genomic_DNA"/>
</dbReference>
<comment type="caution">
    <text evidence="14">The sequence shown here is derived from an EMBL/GenBank/DDBJ whole genome shotgun (WGS) entry which is preliminary data.</text>
</comment>
<feature type="domain" description="Plastocyanin-like" evidence="11">
    <location>
        <begin position="243"/>
        <end position="319"/>
    </location>
</feature>
<dbReference type="PANTHER" id="PTHR48461">
    <property type="entry name" value="MULTICOPPER OXIDASE LPR1-LIKE"/>
    <property type="match status" value="1"/>
</dbReference>
<dbReference type="GO" id="GO:0016491">
    <property type="term" value="F:oxidoreductase activity"/>
    <property type="evidence" value="ECO:0007669"/>
    <property type="project" value="UniProtKB-KW"/>
</dbReference>
<dbReference type="InterPro" id="IPR008972">
    <property type="entry name" value="Cupredoxin"/>
</dbReference>
<dbReference type="CDD" id="cd13868">
    <property type="entry name" value="CuRO_2_CotA_like"/>
    <property type="match status" value="1"/>
</dbReference>
<dbReference type="FunFam" id="2.60.40.420:FF:000102">
    <property type="entry name" value="Multi-copper oxidase type I family protein"/>
    <property type="match status" value="1"/>
</dbReference>
<dbReference type="InterPro" id="IPR011707">
    <property type="entry name" value="Cu-oxidase-like_N"/>
</dbReference>
<comment type="similarity">
    <text evidence="3">Belongs to the multicopper oxidase family.</text>
</comment>
<evidence type="ECO:0000256" key="10">
    <source>
        <dbReference type="ARBA" id="ARBA00023180"/>
    </source>
</evidence>
<accession>A0AAD8LDL0</accession>
<evidence type="ECO:0000256" key="8">
    <source>
        <dbReference type="ARBA" id="ARBA00023008"/>
    </source>
</evidence>
<evidence type="ECO:0000256" key="6">
    <source>
        <dbReference type="ARBA" id="ARBA00022824"/>
    </source>
</evidence>
<keyword evidence="4" id="KW-0479">Metal-binding</keyword>
<evidence type="ECO:0000259" key="11">
    <source>
        <dbReference type="Pfam" id="PF00394"/>
    </source>
</evidence>
<feature type="domain" description="Plastocyanin-like" evidence="13">
    <location>
        <begin position="98"/>
        <end position="181"/>
    </location>
</feature>
<keyword evidence="5" id="KW-0732">Signal</keyword>
<dbReference type="InterPro" id="IPR052152">
    <property type="entry name" value="LPR1/LPR2"/>
</dbReference>
<evidence type="ECO:0000313" key="15">
    <source>
        <dbReference type="Proteomes" id="UP001229421"/>
    </source>
</evidence>
<dbReference type="Gene3D" id="2.60.40.420">
    <property type="entry name" value="Cupredoxins - blue copper proteins"/>
    <property type="match status" value="3"/>
</dbReference>
<keyword evidence="7" id="KW-0560">Oxidoreductase</keyword>
<gene>
    <name evidence="14" type="ORF">QVD17_03459</name>
</gene>
<evidence type="ECO:0000259" key="12">
    <source>
        <dbReference type="Pfam" id="PF07731"/>
    </source>
</evidence>
<evidence type="ECO:0000256" key="1">
    <source>
        <dbReference type="ARBA" id="ARBA00001935"/>
    </source>
</evidence>
<dbReference type="Proteomes" id="UP001229421">
    <property type="component" value="Unassembled WGS sequence"/>
</dbReference>
<dbReference type="Pfam" id="PF00394">
    <property type="entry name" value="Cu-oxidase"/>
    <property type="match status" value="1"/>
</dbReference>
<comment type="subcellular location">
    <subcellularLocation>
        <location evidence="2">Endoplasmic reticulum membrane</location>
        <topology evidence="2">Peripheral membrane protein</topology>
    </subcellularLocation>
</comment>
<dbReference type="Pfam" id="PF07732">
    <property type="entry name" value="Cu-oxidase_3"/>
    <property type="match status" value="1"/>
</dbReference>
<evidence type="ECO:0000259" key="13">
    <source>
        <dbReference type="Pfam" id="PF07732"/>
    </source>
</evidence>
<evidence type="ECO:0000313" key="14">
    <source>
        <dbReference type="EMBL" id="KAK1437663.1"/>
    </source>
</evidence>
<evidence type="ECO:0000256" key="9">
    <source>
        <dbReference type="ARBA" id="ARBA00023136"/>
    </source>
</evidence>
<dbReference type="FunFam" id="2.60.40.420:FF:000087">
    <property type="entry name" value="Spore coat protein A"/>
    <property type="match status" value="1"/>
</dbReference>
<proteinExistence type="inferred from homology"/>
<sequence length="541" mass="61218">MFVDEVPDMPRIKGYAIVHGFLVPKTLKITMFQKYWKFHKDLPATKVFAYGETKLTATVPGPSILVAQGVSTYVRWKNRLPSEHILPWDCTIPTPIPCKNKGGVPTVVHLHGGIDEPQSDGNARAWFTAGFQQVGPQWTKKTYHYDNQQQPGNLLYHDHAMGFTRLNLLAGLFGAYIISQPDLESPLSLPSGDEFDRPLVVFDRSFLTDGSLYMNSTGNNPNIHPHWQPEYFGDVIIVNGKAWPYMTVRRRKYRFRILNASNARFFKFFFSNGLTFVHIGSDSAYNERPVLLNDILLGPAEYADVVVDFSKSNSNSIILQNDAAYPYPGGVSVNENNSKVMKFIISGLPEFDPSRVPEKLFSYPTPSLSEVSKSRYITMYEYTNPVTNTPTHLYINGLSYDAPVTETPKVGSTEIWYVINLTPDNHPLHIHLGLFKVLDQTNITNIDVFRTCMNNLNDAEKCQIGKYAIGAKLGVQPYETGWKNVYKIHPGYVTKIIVKFGYVHTNASYPFDATAEPGYVYHCHIVDHEDNVMMRPLKLVK</sequence>
<dbReference type="PANTHER" id="PTHR48461:SF1">
    <property type="entry name" value="MULTICOPPER OXIDASE LPR1-LIKE"/>
    <property type="match status" value="1"/>
</dbReference>
<organism evidence="14 15">
    <name type="scientific">Tagetes erecta</name>
    <name type="common">African marigold</name>
    <dbReference type="NCBI Taxonomy" id="13708"/>
    <lineage>
        <taxon>Eukaryota</taxon>
        <taxon>Viridiplantae</taxon>
        <taxon>Streptophyta</taxon>
        <taxon>Embryophyta</taxon>
        <taxon>Tracheophyta</taxon>
        <taxon>Spermatophyta</taxon>
        <taxon>Magnoliopsida</taxon>
        <taxon>eudicotyledons</taxon>
        <taxon>Gunneridae</taxon>
        <taxon>Pentapetalae</taxon>
        <taxon>asterids</taxon>
        <taxon>campanulids</taxon>
        <taxon>Asterales</taxon>
        <taxon>Asteraceae</taxon>
        <taxon>Asteroideae</taxon>
        <taxon>Heliantheae alliance</taxon>
        <taxon>Tageteae</taxon>
        <taxon>Tagetes</taxon>
    </lineage>
</organism>
<evidence type="ECO:0000256" key="3">
    <source>
        <dbReference type="ARBA" id="ARBA00010609"/>
    </source>
</evidence>
<keyword evidence="15" id="KW-1185">Reference proteome</keyword>
<keyword evidence="9" id="KW-0472">Membrane</keyword>
<dbReference type="GO" id="GO:0005507">
    <property type="term" value="F:copper ion binding"/>
    <property type="evidence" value="ECO:0007669"/>
    <property type="project" value="InterPro"/>
</dbReference>
<dbReference type="FunFam" id="2.60.40.420:FF:000081">
    <property type="entry name" value="Spore coat protein A"/>
    <property type="match status" value="1"/>
</dbReference>
<evidence type="ECO:0000256" key="4">
    <source>
        <dbReference type="ARBA" id="ARBA00022723"/>
    </source>
</evidence>
<comment type="cofactor">
    <cofactor evidence="1">
        <name>Cu cation</name>
        <dbReference type="ChEBI" id="CHEBI:23378"/>
    </cofactor>
</comment>
<dbReference type="InterPro" id="IPR011706">
    <property type="entry name" value="Cu-oxidase_C"/>
</dbReference>
<dbReference type="Pfam" id="PF07731">
    <property type="entry name" value="Cu-oxidase_2"/>
    <property type="match status" value="1"/>
</dbReference>
<dbReference type="GO" id="GO:0005789">
    <property type="term" value="C:endoplasmic reticulum membrane"/>
    <property type="evidence" value="ECO:0007669"/>
    <property type="project" value="UniProtKB-SubCell"/>
</dbReference>
<dbReference type="GO" id="GO:0016036">
    <property type="term" value="P:cellular response to phosphate starvation"/>
    <property type="evidence" value="ECO:0007669"/>
    <property type="project" value="InterPro"/>
</dbReference>
<dbReference type="CDD" id="cd13891">
    <property type="entry name" value="CuRO_3_CotA_like"/>
    <property type="match status" value="1"/>
</dbReference>
<dbReference type="AlphaFoldDB" id="A0AAD8LDL0"/>
<dbReference type="GO" id="GO:0010073">
    <property type="term" value="P:meristem maintenance"/>
    <property type="evidence" value="ECO:0007669"/>
    <property type="project" value="UniProtKB-ARBA"/>
</dbReference>
<protein>
    <submittedName>
        <fullName evidence="14">Uncharacterized protein</fullName>
    </submittedName>
</protein>
<name>A0AAD8LDL0_TARER</name>
<dbReference type="SUPFAM" id="SSF49503">
    <property type="entry name" value="Cupredoxins"/>
    <property type="match status" value="3"/>
</dbReference>